<protein>
    <submittedName>
        <fullName evidence="2">TipAS antibiotic-recognition domain-containing protein</fullName>
    </submittedName>
</protein>
<dbReference type="EMBL" id="CP089984">
    <property type="protein sequence ID" value="WXB13901.1"/>
    <property type="molecule type" value="Genomic_DNA"/>
</dbReference>
<dbReference type="Pfam" id="PF07739">
    <property type="entry name" value="TipAS"/>
    <property type="match status" value="1"/>
</dbReference>
<accession>A0ABZ2LXP8</accession>
<evidence type="ECO:0000259" key="1">
    <source>
        <dbReference type="Pfam" id="PF07739"/>
    </source>
</evidence>
<name>A0ABZ2LXP8_9BACT</name>
<dbReference type="RefSeq" id="WP_394823520.1">
    <property type="nucleotide sequence ID" value="NZ_CP089984.1"/>
</dbReference>
<organism evidence="2 3">
    <name type="scientific">Pendulispora albinea</name>
    <dbReference type="NCBI Taxonomy" id="2741071"/>
    <lineage>
        <taxon>Bacteria</taxon>
        <taxon>Pseudomonadati</taxon>
        <taxon>Myxococcota</taxon>
        <taxon>Myxococcia</taxon>
        <taxon>Myxococcales</taxon>
        <taxon>Sorangiineae</taxon>
        <taxon>Pendulisporaceae</taxon>
        <taxon>Pendulispora</taxon>
    </lineage>
</organism>
<dbReference type="InterPro" id="IPR012925">
    <property type="entry name" value="TipAS_dom"/>
</dbReference>
<reference evidence="2 3" key="1">
    <citation type="submission" date="2021-12" db="EMBL/GenBank/DDBJ databases">
        <title>Discovery of the Pendulisporaceae a myxobacterial family with distinct sporulation behavior and unique specialized metabolism.</title>
        <authorList>
            <person name="Garcia R."/>
            <person name="Popoff A."/>
            <person name="Bader C.D."/>
            <person name="Loehr J."/>
            <person name="Walesch S."/>
            <person name="Walt C."/>
            <person name="Boldt J."/>
            <person name="Bunk B."/>
            <person name="Haeckl F.J.F.P.J."/>
            <person name="Gunesch A.P."/>
            <person name="Birkelbach J."/>
            <person name="Nuebel U."/>
            <person name="Pietschmann T."/>
            <person name="Bach T."/>
            <person name="Mueller R."/>
        </authorList>
    </citation>
    <scope>NUCLEOTIDE SEQUENCE [LARGE SCALE GENOMIC DNA]</scope>
    <source>
        <strain evidence="2 3">MSr11954</strain>
    </source>
</reference>
<dbReference type="InterPro" id="IPR036244">
    <property type="entry name" value="TipA-like_antibiotic-bd"/>
</dbReference>
<dbReference type="Gene3D" id="1.10.490.50">
    <property type="entry name" value="Antibiotic binding domain of TipA-like multidrug resistance regulators"/>
    <property type="match status" value="1"/>
</dbReference>
<sequence length="140" mass="16042">MKPEEELEGFDPSKYAEEAEARWGHTEAYAESQRRAKGYREEDWQTIQSQVDANVRAFAALFQSRVPARDPRAMDLAEEHRQHIDRWFYACSYSAHVGLSRLYVSDERFAAYYEKHAAGLTQFIADAIAANAQRYGEGTG</sequence>
<gene>
    <name evidence="2" type="ORF">LZC94_39470</name>
</gene>
<keyword evidence="3" id="KW-1185">Reference proteome</keyword>
<feature type="domain" description="TipAS antibiotic-recognition" evidence="1">
    <location>
        <begin position="15"/>
        <end position="131"/>
    </location>
</feature>
<evidence type="ECO:0000313" key="3">
    <source>
        <dbReference type="Proteomes" id="UP001370348"/>
    </source>
</evidence>
<proteinExistence type="predicted"/>
<dbReference type="SUPFAM" id="SSF89082">
    <property type="entry name" value="Antibiotic binding domain of TipA-like multidrug resistance regulators"/>
    <property type="match status" value="1"/>
</dbReference>
<evidence type="ECO:0000313" key="2">
    <source>
        <dbReference type="EMBL" id="WXB13901.1"/>
    </source>
</evidence>
<dbReference type="Proteomes" id="UP001370348">
    <property type="component" value="Chromosome"/>
</dbReference>